<evidence type="ECO:0000256" key="1">
    <source>
        <dbReference type="ARBA" id="ARBA00004613"/>
    </source>
</evidence>
<dbReference type="GO" id="GO:0031640">
    <property type="term" value="P:killing of cells of another organism"/>
    <property type="evidence" value="ECO:0007669"/>
    <property type="project" value="UniProtKB-KW"/>
</dbReference>
<comment type="similarity">
    <text evidence="2">Belongs to the SNTX/VTX toxin family.</text>
</comment>
<dbReference type="InterPro" id="IPR048997">
    <property type="entry name" value="Stonustoxin-like_helical"/>
</dbReference>
<dbReference type="Pfam" id="PF13765">
    <property type="entry name" value="PRY"/>
    <property type="match status" value="1"/>
</dbReference>
<gene>
    <name evidence="8" type="ORF">JOQ06_022408</name>
</gene>
<evidence type="ECO:0000256" key="4">
    <source>
        <dbReference type="ARBA" id="ARBA00022656"/>
    </source>
</evidence>
<keyword evidence="5" id="KW-0354">Hemolysis</keyword>
<dbReference type="InterPro" id="IPR052090">
    <property type="entry name" value="Cytolytic_pore-forming_toxin"/>
</dbReference>
<dbReference type="GO" id="GO:0005576">
    <property type="term" value="C:extracellular region"/>
    <property type="evidence" value="ECO:0007669"/>
    <property type="project" value="UniProtKB-SubCell"/>
</dbReference>
<dbReference type="InterPro" id="IPR006574">
    <property type="entry name" value="PRY"/>
</dbReference>
<dbReference type="SUPFAM" id="SSF49899">
    <property type="entry name" value="Concanavalin A-like lectins/glucanases"/>
    <property type="match status" value="1"/>
</dbReference>
<dbReference type="Proteomes" id="UP001219934">
    <property type="component" value="Unassembled WGS sequence"/>
</dbReference>
<dbReference type="PROSITE" id="PS50188">
    <property type="entry name" value="B302_SPRY"/>
    <property type="match status" value="1"/>
</dbReference>
<accession>A0AAD6F478</accession>
<evidence type="ECO:0000256" key="6">
    <source>
        <dbReference type="ARBA" id="ARBA00022852"/>
    </source>
</evidence>
<dbReference type="InterPro" id="IPR056072">
    <property type="entry name" value="SNTX_MACPF/CDC-like_dom"/>
</dbReference>
<feature type="domain" description="B30.2/SPRY" evidence="7">
    <location>
        <begin position="501"/>
        <end position="705"/>
    </location>
</feature>
<dbReference type="GO" id="GO:0090729">
    <property type="term" value="F:toxin activity"/>
    <property type="evidence" value="ECO:0007669"/>
    <property type="project" value="UniProtKB-KW"/>
</dbReference>
<evidence type="ECO:0000313" key="8">
    <source>
        <dbReference type="EMBL" id="KAJ4920969.1"/>
    </source>
</evidence>
<dbReference type="Pfam" id="PF18078">
    <property type="entry name" value="Thioredoxin_11"/>
    <property type="match status" value="1"/>
</dbReference>
<dbReference type="PANTHER" id="PTHR31594:SF16">
    <property type="entry name" value="SI:CH211-281L24.3"/>
    <property type="match status" value="1"/>
</dbReference>
<dbReference type="InterPro" id="IPR013320">
    <property type="entry name" value="ConA-like_dom_sf"/>
</dbReference>
<proteinExistence type="inferred from homology"/>
<dbReference type="SMART" id="SM00589">
    <property type="entry name" value="PRY"/>
    <property type="match status" value="1"/>
</dbReference>
<comment type="subcellular location">
    <subcellularLocation>
        <location evidence="1">Secreted</location>
    </subcellularLocation>
</comment>
<dbReference type="CDD" id="cd16040">
    <property type="entry name" value="SPRY_PRY_SNTX"/>
    <property type="match status" value="1"/>
</dbReference>
<dbReference type="SMART" id="SM00449">
    <property type="entry name" value="SPRY"/>
    <property type="match status" value="1"/>
</dbReference>
<evidence type="ECO:0000256" key="5">
    <source>
        <dbReference type="ARBA" id="ARBA00022735"/>
    </source>
</evidence>
<evidence type="ECO:0000256" key="2">
    <source>
        <dbReference type="ARBA" id="ARBA00006480"/>
    </source>
</evidence>
<dbReference type="InterPro" id="IPR043136">
    <property type="entry name" value="B30.2/SPRY_sf"/>
</dbReference>
<dbReference type="PANTHER" id="PTHR31594">
    <property type="entry name" value="AIG1-TYPE G DOMAIN-CONTAINING PROTEIN"/>
    <property type="match status" value="1"/>
</dbReference>
<dbReference type="InterPro" id="IPR003877">
    <property type="entry name" value="SPRY_dom"/>
</dbReference>
<dbReference type="PRINTS" id="PR01407">
    <property type="entry name" value="BUTYPHLNCDUF"/>
</dbReference>
<dbReference type="AlphaFoldDB" id="A0AAD6F478"/>
<keyword evidence="6" id="KW-0204">Cytolysis</keyword>
<name>A0AAD6F478_9TELE</name>
<evidence type="ECO:0000256" key="3">
    <source>
        <dbReference type="ARBA" id="ARBA00022525"/>
    </source>
</evidence>
<keyword evidence="4" id="KW-0800">Toxin</keyword>
<protein>
    <recommendedName>
        <fullName evidence="7">B30.2/SPRY domain-containing protein</fullName>
    </recommendedName>
</protein>
<organism evidence="8 9">
    <name type="scientific">Pogonophryne albipinna</name>
    <dbReference type="NCBI Taxonomy" id="1090488"/>
    <lineage>
        <taxon>Eukaryota</taxon>
        <taxon>Metazoa</taxon>
        <taxon>Chordata</taxon>
        <taxon>Craniata</taxon>
        <taxon>Vertebrata</taxon>
        <taxon>Euteleostomi</taxon>
        <taxon>Actinopterygii</taxon>
        <taxon>Neopterygii</taxon>
        <taxon>Teleostei</taxon>
        <taxon>Neoteleostei</taxon>
        <taxon>Acanthomorphata</taxon>
        <taxon>Eupercaria</taxon>
        <taxon>Perciformes</taxon>
        <taxon>Notothenioidei</taxon>
        <taxon>Pogonophryne</taxon>
    </lineage>
</organism>
<keyword evidence="3" id="KW-0964">Secreted</keyword>
<reference evidence="8" key="1">
    <citation type="submission" date="2022-11" db="EMBL/GenBank/DDBJ databases">
        <title>Chromosome-level genome of Pogonophryne albipinna.</title>
        <authorList>
            <person name="Jo E."/>
        </authorList>
    </citation>
    <scope>NUCLEOTIDE SEQUENCE</scope>
    <source>
        <strain evidence="8">SGF0006</strain>
        <tissue evidence="8">Muscle</tissue>
    </source>
</reference>
<dbReference type="Pfam" id="PF21109">
    <property type="entry name" value="Stonustoxin_helical"/>
    <property type="match status" value="1"/>
</dbReference>
<evidence type="ECO:0000259" key="7">
    <source>
        <dbReference type="PROSITE" id="PS50188"/>
    </source>
</evidence>
<dbReference type="InterPro" id="IPR003879">
    <property type="entry name" value="Butyrophylin_SPRY"/>
</dbReference>
<dbReference type="Pfam" id="PF24674">
    <property type="entry name" value="MACPF_SNTX"/>
    <property type="match status" value="1"/>
</dbReference>
<dbReference type="Pfam" id="PF00622">
    <property type="entry name" value="SPRY"/>
    <property type="match status" value="1"/>
</dbReference>
<keyword evidence="9" id="KW-1185">Reference proteome</keyword>
<dbReference type="EMBL" id="JAPTMU010000153">
    <property type="protein sequence ID" value="KAJ4920969.1"/>
    <property type="molecule type" value="Genomic_DNA"/>
</dbReference>
<sequence>MASDLMTVAALGRPFTLGMLYNARKDELVPGLRLWNEETLNLKTTETPQHSSYFEMSASDSIESKSTLLDIDASLELSFLSGLIEVGGSAKYLNDEKKFKNQSRVTFQYKATTNFKQLSVTQLKAMSQQQRDLIKNGLATHVVTGILYGANAFFVFDSEKLEDRQVQDIQGSMQAVIKKIPSLNIEGNVKLKLTDEEKALTEKFSCKFYGDFILESNPATFKDAVQTYVELPQLLGTNGEKAVPVKVWLMSLKLFEPAATGVRKDISIELVRKAQDALEKLREAKMRCNDSLEDKVVESFPVLQEELITFFKLCGYYKTNIQQAMGEKLPSIREGKEEESSLETLFEDRHKSPFNHEKLNKWLSNKEREVNVIKSFVDTMEGVKIVMTPNELDREVLASGVEDVLCFVFTSMLKGDIYLDEMADFLKSTKLGSTHEEEWYYSDEVLKSMREKATFLQGASKALKNNSKFRFLITAKTNPKYKGASIYHYKKGQLVTEDFQKPSSVETITDKRDLIWYACDLNLDPNTANNLLTLSHGNKKATHEASQNYPPHPERFGKWQQVLCKEELSGCHYWEVEWSTTDRETVYAAVAYKGADRESSDVSGFGYNSESWCFGKDVGESQYSLEAFHANKRVWKEPYASDGFSIIGVFLDWPAGTLSFYRVSSNTLSHLYTFHTTFTEPLVPGLCVDRNSSYAYLCPVGEMASDLMTVAALGRPFTLGMLYDARRDELLPGPRLWNEESKTNPSAEQLF</sequence>
<evidence type="ECO:0000313" key="9">
    <source>
        <dbReference type="Proteomes" id="UP001219934"/>
    </source>
</evidence>
<dbReference type="Gene3D" id="2.60.120.920">
    <property type="match status" value="1"/>
</dbReference>
<dbReference type="InterPro" id="IPR001870">
    <property type="entry name" value="B30.2/SPRY"/>
</dbReference>
<comment type="caution">
    <text evidence="8">The sequence shown here is derived from an EMBL/GenBank/DDBJ whole genome shotgun (WGS) entry which is preliminary data.</text>
</comment>
<dbReference type="InterPro" id="IPR040581">
    <property type="entry name" value="Thioredoxin_11"/>
</dbReference>